<organism evidence="2 3">
    <name type="scientific">Blastochloris viridis</name>
    <name type="common">Rhodopseudomonas viridis</name>
    <dbReference type="NCBI Taxonomy" id="1079"/>
    <lineage>
        <taxon>Bacteria</taxon>
        <taxon>Pseudomonadati</taxon>
        <taxon>Pseudomonadota</taxon>
        <taxon>Alphaproteobacteria</taxon>
        <taxon>Hyphomicrobiales</taxon>
        <taxon>Blastochloridaceae</taxon>
        <taxon>Blastochloris</taxon>
    </lineage>
</organism>
<comment type="caution">
    <text evidence="2">The sequence shown here is derived from an EMBL/GenBank/DDBJ whole genome shotgun (WGS) entry which is preliminary data.</text>
</comment>
<evidence type="ECO:0000313" key="3">
    <source>
        <dbReference type="Proteomes" id="UP000320948"/>
    </source>
</evidence>
<keyword evidence="1" id="KW-1133">Transmembrane helix</keyword>
<dbReference type="Proteomes" id="UP000320948">
    <property type="component" value="Unassembled WGS sequence"/>
</dbReference>
<evidence type="ECO:0008006" key="4">
    <source>
        <dbReference type="Google" id="ProtNLM"/>
    </source>
</evidence>
<keyword evidence="1" id="KW-0812">Transmembrane</keyword>
<sequence length="221" mass="23787">MTALVPRSLKAVSNGDSALIMWLSLNLILLVFFMLLNSMAQPGKPHPDAELMASNEAMAETRTEAPEGQAVPTAPHTAWREDVITRLRGTVMNRMQLRVLPQGSNANELRVEVPLNEVFQENGTLRRPEFVAKLRAAAGADSTLAWGLQAPYDAKGLFAGYMATLSRMTGSAVAWQDSEERVLQVQVRPGALTGSAMGSAIQNLTDDVNGDTRGVDAGGVR</sequence>
<feature type="transmembrane region" description="Helical" evidence="1">
    <location>
        <begin position="20"/>
        <end position="36"/>
    </location>
</feature>
<dbReference type="AlphaFoldDB" id="A0A6N4RBT1"/>
<reference evidence="2 3" key="1">
    <citation type="journal article" date="2017" name="Nat. Commun.">
        <title>In situ click chemistry generation of cyclooxygenase-2 inhibitors.</title>
        <authorList>
            <person name="Bhardwaj A."/>
            <person name="Kaur J."/>
            <person name="Wuest M."/>
            <person name="Wuest F."/>
        </authorList>
    </citation>
    <scope>NUCLEOTIDE SEQUENCE [LARGE SCALE GENOMIC DNA]</scope>
    <source>
        <strain evidence="2">S2_018_000_R2_106</strain>
    </source>
</reference>
<dbReference type="EMBL" id="VAFM01000002">
    <property type="protein sequence ID" value="TKW60691.1"/>
    <property type="molecule type" value="Genomic_DNA"/>
</dbReference>
<name>A0A6N4RBT1_BLAVI</name>
<accession>A0A6N4RBT1</accession>
<proteinExistence type="predicted"/>
<evidence type="ECO:0000256" key="1">
    <source>
        <dbReference type="SAM" id="Phobius"/>
    </source>
</evidence>
<gene>
    <name evidence="2" type="ORF">DI628_07275</name>
</gene>
<evidence type="ECO:0000313" key="2">
    <source>
        <dbReference type="EMBL" id="TKW60691.1"/>
    </source>
</evidence>
<keyword evidence="1" id="KW-0472">Membrane</keyword>
<protein>
    <recommendedName>
        <fullName evidence="4">Motility protein B-like N-terminal domain-containing protein</fullName>
    </recommendedName>
</protein>